<feature type="transmembrane region" description="Helical" evidence="1">
    <location>
        <begin position="120"/>
        <end position="143"/>
    </location>
</feature>
<keyword evidence="1" id="KW-1133">Transmembrane helix</keyword>
<dbReference type="RefSeq" id="WP_125596539.1">
    <property type="nucleotide sequence ID" value="NZ_JBHSSM010000005.1"/>
</dbReference>
<evidence type="ECO:0000256" key="1">
    <source>
        <dbReference type="SAM" id="Phobius"/>
    </source>
</evidence>
<evidence type="ECO:0000313" key="2">
    <source>
        <dbReference type="EMBL" id="MFC6314176.1"/>
    </source>
</evidence>
<feature type="transmembrane region" description="Helical" evidence="1">
    <location>
        <begin position="39"/>
        <end position="60"/>
    </location>
</feature>
<comment type="caution">
    <text evidence="2">The sequence shown here is derived from an EMBL/GenBank/DDBJ whole genome shotgun (WGS) entry which is preliminary data.</text>
</comment>
<proteinExistence type="predicted"/>
<name>A0ABW1UMA0_9LACO</name>
<feature type="transmembrane region" description="Helical" evidence="1">
    <location>
        <begin position="91"/>
        <end position="114"/>
    </location>
</feature>
<dbReference type="Proteomes" id="UP001596310">
    <property type="component" value="Unassembled WGS sequence"/>
</dbReference>
<sequence>MSRSKLNITYLFLFMIPYLIAILLVASAYNALVLHWSNWWRLCVGGIVGATFLSALKLTIQRPLNLLVLQDAKSLVAFFGRFFLVRGNKRLVLFNFGLDFLLTIIGVFVIRTWFAQSLVMWGLIGWLIVAMFISTAIGSYVAYDVLSIDPDQH</sequence>
<dbReference type="EMBL" id="JBHSSM010000005">
    <property type="protein sequence ID" value="MFC6314176.1"/>
    <property type="molecule type" value="Genomic_DNA"/>
</dbReference>
<organism evidence="2 3">
    <name type="scientific">Lapidilactobacillus achengensis</name>
    <dbReference type="NCBI Taxonomy" id="2486000"/>
    <lineage>
        <taxon>Bacteria</taxon>
        <taxon>Bacillati</taxon>
        <taxon>Bacillota</taxon>
        <taxon>Bacilli</taxon>
        <taxon>Lactobacillales</taxon>
        <taxon>Lactobacillaceae</taxon>
        <taxon>Lapidilactobacillus</taxon>
    </lineage>
</organism>
<protein>
    <recommendedName>
        <fullName evidence="4">Integral membrane protein</fullName>
    </recommendedName>
</protein>
<gene>
    <name evidence="2" type="ORF">ACFQHW_01145</name>
</gene>
<accession>A0ABW1UMA0</accession>
<keyword evidence="3" id="KW-1185">Reference proteome</keyword>
<reference evidence="3" key="1">
    <citation type="journal article" date="2019" name="Int. J. Syst. Evol. Microbiol.">
        <title>The Global Catalogue of Microorganisms (GCM) 10K type strain sequencing project: providing services to taxonomists for standard genome sequencing and annotation.</title>
        <authorList>
            <consortium name="The Broad Institute Genomics Platform"/>
            <consortium name="The Broad Institute Genome Sequencing Center for Infectious Disease"/>
            <person name="Wu L."/>
            <person name="Ma J."/>
        </authorList>
    </citation>
    <scope>NUCLEOTIDE SEQUENCE [LARGE SCALE GENOMIC DNA]</scope>
    <source>
        <strain evidence="3">CCM 8897</strain>
    </source>
</reference>
<feature type="transmembrane region" description="Helical" evidence="1">
    <location>
        <begin position="12"/>
        <end position="33"/>
    </location>
</feature>
<evidence type="ECO:0008006" key="4">
    <source>
        <dbReference type="Google" id="ProtNLM"/>
    </source>
</evidence>
<keyword evidence="1" id="KW-0812">Transmembrane</keyword>
<evidence type="ECO:0000313" key="3">
    <source>
        <dbReference type="Proteomes" id="UP001596310"/>
    </source>
</evidence>
<keyword evidence="1" id="KW-0472">Membrane</keyword>